<dbReference type="InterPro" id="IPR052228">
    <property type="entry name" value="Sec_Metab_Biosynth_Oxidored"/>
</dbReference>
<keyword evidence="1" id="KW-0560">Oxidoreductase</keyword>
<organism evidence="2 3">
    <name type="scientific">Panagrolaimus davidi</name>
    <dbReference type="NCBI Taxonomy" id="227884"/>
    <lineage>
        <taxon>Eukaryota</taxon>
        <taxon>Metazoa</taxon>
        <taxon>Ecdysozoa</taxon>
        <taxon>Nematoda</taxon>
        <taxon>Chromadorea</taxon>
        <taxon>Rhabditida</taxon>
        <taxon>Tylenchina</taxon>
        <taxon>Panagrolaimomorpha</taxon>
        <taxon>Panagrolaimoidea</taxon>
        <taxon>Panagrolaimidae</taxon>
        <taxon>Panagrolaimus</taxon>
    </lineage>
</organism>
<dbReference type="WBParaSite" id="PDA_v2.g12324.t1">
    <property type="protein sequence ID" value="PDA_v2.g12324.t1"/>
    <property type="gene ID" value="PDA_v2.g12324"/>
</dbReference>
<dbReference type="GO" id="GO:0016491">
    <property type="term" value="F:oxidoreductase activity"/>
    <property type="evidence" value="ECO:0007669"/>
    <property type="project" value="UniProtKB-KW"/>
</dbReference>
<dbReference type="InterPro" id="IPR002347">
    <property type="entry name" value="SDR_fam"/>
</dbReference>
<accession>A0A914P398</accession>
<protein>
    <submittedName>
        <fullName evidence="3">Uncharacterized protein</fullName>
    </submittedName>
</protein>
<dbReference type="PANTHER" id="PTHR47534">
    <property type="entry name" value="YALI0E05731P"/>
    <property type="match status" value="1"/>
</dbReference>
<dbReference type="InterPro" id="IPR036291">
    <property type="entry name" value="NAD(P)-bd_dom_sf"/>
</dbReference>
<dbReference type="Pfam" id="PF00106">
    <property type="entry name" value="adh_short"/>
    <property type="match status" value="1"/>
</dbReference>
<evidence type="ECO:0000256" key="1">
    <source>
        <dbReference type="ARBA" id="ARBA00023002"/>
    </source>
</evidence>
<dbReference type="SUPFAM" id="SSF51735">
    <property type="entry name" value="NAD(P)-binding Rossmann-fold domains"/>
    <property type="match status" value="1"/>
</dbReference>
<evidence type="ECO:0000313" key="2">
    <source>
        <dbReference type="Proteomes" id="UP000887578"/>
    </source>
</evidence>
<dbReference type="Gene3D" id="3.40.50.720">
    <property type="entry name" value="NAD(P)-binding Rossmann-like Domain"/>
    <property type="match status" value="1"/>
</dbReference>
<name>A0A914P398_9BILA</name>
<dbReference type="Proteomes" id="UP000887578">
    <property type="component" value="Unplaced"/>
</dbReference>
<dbReference type="AlphaFoldDB" id="A0A914P398"/>
<evidence type="ECO:0000313" key="3">
    <source>
        <dbReference type="WBParaSite" id="PDA_v2.g12324.t1"/>
    </source>
</evidence>
<dbReference type="PANTHER" id="PTHR47534:SF3">
    <property type="entry name" value="ALCOHOL DEHYDROGENASE-LIKE C-TERMINAL DOMAIN-CONTAINING PROTEIN"/>
    <property type="match status" value="1"/>
</dbReference>
<dbReference type="PRINTS" id="PR00081">
    <property type="entry name" value="GDHRDH"/>
</dbReference>
<sequence>MAALRNAAASNAQILAALTPPPNVVVVGGTAGIGRAIALSIGKYSPSANITIIGRNQSAADSVLATLGSRSKFLAADASLMSEIRNVTKKIDAVDILVLTQGILTMNGRTPTKEDIDTKLALHFYGRMLFVQELLPLLRQSPSGGKVLFVLDSVNGNPSKVNWDDMALEKTYSLMGAAMHATTFTDVMIQYFASKRENENITFTHAYPGAVRTTIADSLPFYLRIPAKAVMALGVGTAPEDCAEYMVHGLFETKKGFRYVDNKGEPVTKAKQIDSDMINKVSEHTSQIISC</sequence>
<keyword evidence="2" id="KW-1185">Reference proteome</keyword>
<reference evidence="3" key="1">
    <citation type="submission" date="2022-11" db="UniProtKB">
        <authorList>
            <consortium name="WormBaseParasite"/>
        </authorList>
    </citation>
    <scope>IDENTIFICATION</scope>
</reference>
<proteinExistence type="predicted"/>